<dbReference type="EMBL" id="HBKN01050978">
    <property type="protein sequence ID" value="CAE2341764.1"/>
    <property type="molecule type" value="Transcribed_RNA"/>
</dbReference>
<gene>
    <name evidence="3" type="ORF">GTHE00462_LOCUS39760</name>
</gene>
<sequence>MAGGQDGPGMLDEAGESGEQRSMDTNELFEMALQRLRSLYELHEGLVVLDLHERSERLMAERQALLSLLDQFPATGRSKKERATLSYIRGKAFDAGEEYSAEAEQDLSRAVKLDPSLGDAWNQLGTCLWKKGEVQLAHDCWQNTLLHCSNVEDVKGAMRKLSMAHRVKGKNPEESLRLAKELVSRDMSDSHSWTNLGNAYMSYFFSLSLDREDLFRALKAYHKSDQDGQSRDPDLHFNKATVYRYLEDYHNAVLELLRAHALDPELNASEQIVKVARLVNEMHAMIARQCNLKAEKIQSMLLFLPPPAEPLPVGSTEYVDCVLADMAEGWNLGRVLHVMIFAIPNTERPIHLVVSDRSGSFFAVSVYNMPEGKLKPGDVISALSPYMRTCSLPADALLPLPRHPQLQSELVDCCFKCVQVSPGQLLHNGFPCDISYYERPRAVFTVSPVAVRASAGDELGKNTPPART</sequence>
<protein>
    <recommendedName>
        <fullName evidence="2">Tetratricopeptide repeat protein 5 OB fold domain-containing protein</fullName>
    </recommendedName>
</protein>
<proteinExistence type="predicted"/>
<dbReference type="SMART" id="SM00028">
    <property type="entry name" value="TPR"/>
    <property type="match status" value="3"/>
</dbReference>
<accession>A0A7S4PPG2</accession>
<feature type="region of interest" description="Disordered" evidence="1">
    <location>
        <begin position="1"/>
        <end position="21"/>
    </location>
</feature>
<dbReference type="Pfam" id="PF16669">
    <property type="entry name" value="TTC5_OB"/>
    <property type="match status" value="1"/>
</dbReference>
<feature type="domain" description="Tetratricopeptide repeat protein 5 OB fold" evidence="2">
    <location>
        <begin position="320"/>
        <end position="428"/>
    </location>
</feature>
<dbReference type="Gene3D" id="1.25.40.10">
    <property type="entry name" value="Tetratricopeptide repeat domain"/>
    <property type="match status" value="1"/>
</dbReference>
<dbReference type="InterPro" id="IPR038645">
    <property type="entry name" value="TTC5_OB_sf"/>
</dbReference>
<reference evidence="3" key="1">
    <citation type="submission" date="2021-01" db="EMBL/GenBank/DDBJ databases">
        <authorList>
            <person name="Corre E."/>
            <person name="Pelletier E."/>
            <person name="Niang G."/>
            <person name="Scheremetjew M."/>
            <person name="Finn R."/>
            <person name="Kale V."/>
            <person name="Holt S."/>
            <person name="Cochrane G."/>
            <person name="Meng A."/>
            <person name="Brown T."/>
            <person name="Cohen L."/>
        </authorList>
    </citation>
    <scope>NUCLEOTIDE SEQUENCE</scope>
    <source>
        <strain evidence="3">CCMP 2712</strain>
    </source>
</reference>
<dbReference type="InterPro" id="IPR032076">
    <property type="entry name" value="TTC5_OB"/>
</dbReference>
<organism evidence="3">
    <name type="scientific">Guillardia theta</name>
    <name type="common">Cryptophyte</name>
    <name type="synonym">Cryptomonas phi</name>
    <dbReference type="NCBI Taxonomy" id="55529"/>
    <lineage>
        <taxon>Eukaryota</taxon>
        <taxon>Cryptophyceae</taxon>
        <taxon>Pyrenomonadales</taxon>
        <taxon>Geminigeraceae</taxon>
        <taxon>Guillardia</taxon>
    </lineage>
</organism>
<evidence type="ECO:0000256" key="1">
    <source>
        <dbReference type="SAM" id="MobiDB-lite"/>
    </source>
</evidence>
<evidence type="ECO:0000259" key="2">
    <source>
        <dbReference type="Pfam" id="PF16669"/>
    </source>
</evidence>
<dbReference type="InterPro" id="IPR011990">
    <property type="entry name" value="TPR-like_helical_dom_sf"/>
</dbReference>
<dbReference type="OMA" id="FQRICTR"/>
<dbReference type="SUPFAM" id="SSF48452">
    <property type="entry name" value="TPR-like"/>
    <property type="match status" value="1"/>
</dbReference>
<evidence type="ECO:0000313" key="3">
    <source>
        <dbReference type="EMBL" id="CAE2341764.1"/>
    </source>
</evidence>
<dbReference type="AlphaFoldDB" id="A0A7S4PPG2"/>
<dbReference type="InterPro" id="IPR019734">
    <property type="entry name" value="TPR_rpt"/>
</dbReference>
<name>A0A7S4PPG2_GUITH</name>
<dbReference type="Gene3D" id="2.40.50.550">
    <property type="match status" value="1"/>
</dbReference>